<dbReference type="Proteomes" id="UP000183107">
    <property type="component" value="Unassembled WGS sequence"/>
</dbReference>
<dbReference type="InterPro" id="IPR032623">
    <property type="entry name" value="FecR_N"/>
</dbReference>
<evidence type="ECO:0000313" key="2">
    <source>
        <dbReference type="EMBL" id="SFO16238.1"/>
    </source>
</evidence>
<dbReference type="Pfam" id="PF16220">
    <property type="entry name" value="DUF4880"/>
    <property type="match status" value="1"/>
</dbReference>
<reference evidence="3" key="1">
    <citation type="submission" date="2016-10" db="EMBL/GenBank/DDBJ databases">
        <authorList>
            <person name="Varghese N."/>
        </authorList>
    </citation>
    <scope>NUCLEOTIDE SEQUENCE [LARGE SCALE GENOMIC DNA]</scope>
    <source>
        <strain evidence="3">Nsp8</strain>
    </source>
</reference>
<gene>
    <name evidence="2" type="ORF">SAMN05216386_2806</name>
</gene>
<keyword evidence="3" id="KW-1185">Reference proteome</keyword>
<proteinExistence type="predicted"/>
<organism evidence="2 3">
    <name type="scientific">Nitrosospira briensis</name>
    <dbReference type="NCBI Taxonomy" id="35799"/>
    <lineage>
        <taxon>Bacteria</taxon>
        <taxon>Pseudomonadati</taxon>
        <taxon>Pseudomonadota</taxon>
        <taxon>Betaproteobacteria</taxon>
        <taxon>Nitrosomonadales</taxon>
        <taxon>Nitrosomonadaceae</taxon>
        <taxon>Nitrosospira</taxon>
    </lineage>
</organism>
<protein>
    <recommendedName>
        <fullName evidence="1">FecR N-terminal domain-containing protein</fullName>
    </recommendedName>
</protein>
<evidence type="ECO:0000259" key="1">
    <source>
        <dbReference type="Pfam" id="PF16220"/>
    </source>
</evidence>
<name>A0A1I5EXH6_9PROT</name>
<accession>A0A1I5EXH6</accession>
<sequence length="69" mass="7781">MAGVQREDIVWKTAVEWVIREHGSSNSADLKELIAWLNQDSSHRAAYEEASRIWLLAVFVPSSTPPSNE</sequence>
<dbReference type="EMBL" id="FOVJ01000009">
    <property type="protein sequence ID" value="SFO16238.1"/>
    <property type="molecule type" value="Genomic_DNA"/>
</dbReference>
<feature type="domain" description="FecR N-terminal" evidence="1">
    <location>
        <begin position="13"/>
        <end position="52"/>
    </location>
</feature>
<evidence type="ECO:0000313" key="3">
    <source>
        <dbReference type="Proteomes" id="UP000183107"/>
    </source>
</evidence>
<dbReference type="AlphaFoldDB" id="A0A1I5EXH6"/>